<evidence type="ECO:0000256" key="1">
    <source>
        <dbReference type="SAM" id="Phobius"/>
    </source>
</evidence>
<evidence type="ECO:0000313" key="2">
    <source>
        <dbReference type="EMBL" id="CAI9596195.1"/>
    </source>
</evidence>
<gene>
    <name evidence="2" type="ORF">SPARVUS_LOCUS12033422</name>
</gene>
<keyword evidence="1" id="KW-1133">Transmembrane helix</keyword>
<reference evidence="2" key="1">
    <citation type="submission" date="2023-05" db="EMBL/GenBank/DDBJ databases">
        <authorList>
            <person name="Stuckert A."/>
        </authorList>
    </citation>
    <scope>NUCLEOTIDE SEQUENCE</scope>
</reference>
<feature type="non-terminal residue" evidence="2">
    <location>
        <position position="175"/>
    </location>
</feature>
<keyword evidence="1" id="KW-0812">Transmembrane</keyword>
<keyword evidence="3" id="KW-1185">Reference proteome</keyword>
<dbReference type="Proteomes" id="UP001162483">
    <property type="component" value="Unassembled WGS sequence"/>
</dbReference>
<name>A0ABN9FGP6_9NEOB</name>
<proteinExistence type="predicted"/>
<accession>A0ABN9FGP6</accession>
<protein>
    <submittedName>
        <fullName evidence="2">Uncharacterized protein</fullName>
    </submittedName>
</protein>
<comment type="caution">
    <text evidence="2">The sequence shown here is derived from an EMBL/GenBank/DDBJ whole genome shotgun (WGS) entry which is preliminary data.</text>
</comment>
<feature type="transmembrane region" description="Helical" evidence="1">
    <location>
        <begin position="71"/>
        <end position="89"/>
    </location>
</feature>
<dbReference type="PROSITE" id="PS51257">
    <property type="entry name" value="PROKAR_LIPOPROTEIN"/>
    <property type="match status" value="1"/>
</dbReference>
<evidence type="ECO:0000313" key="3">
    <source>
        <dbReference type="Proteomes" id="UP001162483"/>
    </source>
</evidence>
<organism evidence="2 3">
    <name type="scientific">Staurois parvus</name>
    <dbReference type="NCBI Taxonomy" id="386267"/>
    <lineage>
        <taxon>Eukaryota</taxon>
        <taxon>Metazoa</taxon>
        <taxon>Chordata</taxon>
        <taxon>Craniata</taxon>
        <taxon>Vertebrata</taxon>
        <taxon>Euteleostomi</taxon>
        <taxon>Amphibia</taxon>
        <taxon>Batrachia</taxon>
        <taxon>Anura</taxon>
        <taxon>Neobatrachia</taxon>
        <taxon>Ranoidea</taxon>
        <taxon>Ranidae</taxon>
        <taxon>Staurois</taxon>
    </lineage>
</organism>
<keyword evidence="1" id="KW-0472">Membrane</keyword>
<sequence length="175" mass="19699">MLLYGRPHQCFSTEQNFTSLPGISSILSTSSCYRQLYPLIVPFCFLSFDTKIRSKILSISFTCHHILHTPYVIIMLVSLIPFTILFYVYCPLSYPTLLSCTYCPLSYPPHSSPVHTAHCHTLHTPLLYILPSVTPSTLLSCTYCPLSHPPHSSPVHTALCHTLHTPLLYILPPVI</sequence>
<dbReference type="EMBL" id="CATNWA010016892">
    <property type="protein sequence ID" value="CAI9596195.1"/>
    <property type="molecule type" value="Genomic_DNA"/>
</dbReference>